<organism evidence="1 2">
    <name type="scientific">Natronomicrosphaera hydrolytica</name>
    <dbReference type="NCBI Taxonomy" id="3242702"/>
    <lineage>
        <taxon>Bacteria</taxon>
        <taxon>Pseudomonadati</taxon>
        <taxon>Planctomycetota</taxon>
        <taxon>Phycisphaerae</taxon>
        <taxon>Phycisphaerales</taxon>
        <taxon>Phycisphaeraceae</taxon>
        <taxon>Natronomicrosphaera</taxon>
    </lineage>
</organism>
<name>A0ABV4U9N4_9BACT</name>
<dbReference type="EMBL" id="JBGUBD010000011">
    <property type="protein sequence ID" value="MFA9479718.1"/>
    <property type="molecule type" value="Genomic_DNA"/>
</dbReference>
<dbReference type="Proteomes" id="UP001575105">
    <property type="component" value="Unassembled WGS sequence"/>
</dbReference>
<protein>
    <submittedName>
        <fullName evidence="1">Uncharacterized protein</fullName>
    </submittedName>
</protein>
<sequence>MFWGTSGATVTENQEDARASFDIGGLSNPQHDPITAEVDRKAEELIVEFREHA</sequence>
<evidence type="ECO:0000313" key="1">
    <source>
        <dbReference type="EMBL" id="MFA9479718.1"/>
    </source>
</evidence>
<accession>A0ABV4U9N4</accession>
<keyword evidence="2" id="KW-1185">Reference proteome</keyword>
<proteinExistence type="predicted"/>
<comment type="caution">
    <text evidence="1">The sequence shown here is derived from an EMBL/GenBank/DDBJ whole genome shotgun (WGS) entry which is preliminary data.</text>
</comment>
<dbReference type="RefSeq" id="WP_425346641.1">
    <property type="nucleotide sequence ID" value="NZ_JBGUBD010000011.1"/>
</dbReference>
<evidence type="ECO:0000313" key="2">
    <source>
        <dbReference type="Proteomes" id="UP001575105"/>
    </source>
</evidence>
<gene>
    <name evidence="1" type="ORF">ACERK3_15635</name>
</gene>
<reference evidence="1 2" key="1">
    <citation type="submission" date="2024-08" db="EMBL/GenBank/DDBJ databases">
        <title>Whole-genome sequencing of halo(alkali)philic microorganisms from hypersaline lakes.</title>
        <authorList>
            <person name="Sorokin D.Y."/>
            <person name="Merkel A.Y."/>
            <person name="Messina E."/>
            <person name="Yakimov M."/>
        </authorList>
    </citation>
    <scope>NUCLEOTIDE SEQUENCE [LARGE SCALE GENOMIC DNA]</scope>
    <source>
        <strain evidence="1 2">AB-hyl4</strain>
    </source>
</reference>